<protein>
    <submittedName>
        <fullName evidence="4">NADH:flavin oxidoreductase</fullName>
    </submittedName>
</protein>
<evidence type="ECO:0000256" key="2">
    <source>
        <dbReference type="ARBA" id="ARBA00023002"/>
    </source>
</evidence>
<dbReference type="InterPro" id="IPR051799">
    <property type="entry name" value="NADH_flavin_oxidoreductase"/>
</dbReference>
<proteinExistence type="predicted"/>
<comment type="caution">
    <text evidence="4">The sequence shown here is derived from an EMBL/GenBank/DDBJ whole genome shotgun (WGS) entry which is preliminary data.</text>
</comment>
<dbReference type="EMBL" id="LYBM01000003">
    <property type="protein sequence ID" value="ODA35725.1"/>
    <property type="molecule type" value="Genomic_DNA"/>
</dbReference>
<dbReference type="PANTHER" id="PTHR43656:SF2">
    <property type="entry name" value="BINDING OXIDOREDUCTASE, PUTATIVE (AFU_ORTHOLOGUE AFUA_2G08260)-RELATED"/>
    <property type="match status" value="1"/>
</dbReference>
<reference evidence="4 5" key="1">
    <citation type="submission" date="2016-05" db="EMBL/GenBank/DDBJ databases">
        <title>Genomic Taxonomy of the Vibrionaceae.</title>
        <authorList>
            <person name="Gomez-Gil B."/>
            <person name="Enciso-Ibarra J."/>
        </authorList>
    </citation>
    <scope>NUCLEOTIDE SEQUENCE [LARGE SCALE GENOMIC DNA]</scope>
    <source>
        <strain evidence="4 5">CAIM 1920</strain>
    </source>
</reference>
<dbReference type="InterPro" id="IPR001155">
    <property type="entry name" value="OxRdtase_FMN_N"/>
</dbReference>
<feature type="domain" description="NADH:flavin oxidoreductase/NADH oxidase N-terminal" evidence="3">
    <location>
        <begin position="10"/>
        <end position="328"/>
    </location>
</feature>
<keyword evidence="2" id="KW-0560">Oxidoreductase</keyword>
<dbReference type="GO" id="GO:0016491">
    <property type="term" value="F:oxidoreductase activity"/>
    <property type="evidence" value="ECO:0007669"/>
    <property type="project" value="UniProtKB-KW"/>
</dbReference>
<keyword evidence="5" id="KW-1185">Reference proteome</keyword>
<dbReference type="PANTHER" id="PTHR43656">
    <property type="entry name" value="BINDING OXIDOREDUCTASE, PUTATIVE (AFU_ORTHOLOGUE AFUA_2G08260)-RELATED"/>
    <property type="match status" value="1"/>
</dbReference>
<dbReference type="STRING" id="1080227.A8L45_02905"/>
<dbReference type="Proteomes" id="UP000094936">
    <property type="component" value="Unassembled WGS sequence"/>
</dbReference>
<dbReference type="SUPFAM" id="SSF51395">
    <property type="entry name" value="FMN-linked oxidoreductases"/>
    <property type="match status" value="1"/>
</dbReference>
<evidence type="ECO:0000259" key="3">
    <source>
        <dbReference type="Pfam" id="PF00724"/>
    </source>
</evidence>
<evidence type="ECO:0000313" key="5">
    <source>
        <dbReference type="Proteomes" id="UP000094936"/>
    </source>
</evidence>
<keyword evidence="1" id="KW-0285">Flavoprotein</keyword>
<gene>
    <name evidence="4" type="ORF">A8L45_02905</name>
</gene>
<evidence type="ECO:0000313" key="4">
    <source>
        <dbReference type="EMBL" id="ODA35725.1"/>
    </source>
</evidence>
<dbReference type="Pfam" id="PF00724">
    <property type="entry name" value="Oxidored_FMN"/>
    <property type="match status" value="1"/>
</dbReference>
<name>A0A1C3ER45_9GAMM</name>
<dbReference type="CDD" id="cd04733">
    <property type="entry name" value="OYE_like_2_FMN"/>
    <property type="match status" value="1"/>
</dbReference>
<accession>A0A1C3ER45</accession>
<dbReference type="GO" id="GO:0010181">
    <property type="term" value="F:FMN binding"/>
    <property type="evidence" value="ECO:0007669"/>
    <property type="project" value="InterPro"/>
</dbReference>
<evidence type="ECO:0000256" key="1">
    <source>
        <dbReference type="ARBA" id="ARBA00022630"/>
    </source>
</evidence>
<dbReference type="InterPro" id="IPR013785">
    <property type="entry name" value="Aldolase_TIM"/>
</dbReference>
<dbReference type="AlphaFoldDB" id="A0A1C3ER45"/>
<dbReference type="Gene3D" id="3.20.20.70">
    <property type="entry name" value="Aldolase class I"/>
    <property type="match status" value="1"/>
</dbReference>
<organism evidence="4 5">
    <name type="scientific">Veronia pacifica</name>
    <dbReference type="NCBI Taxonomy" id="1080227"/>
    <lineage>
        <taxon>Bacteria</taxon>
        <taxon>Pseudomonadati</taxon>
        <taxon>Pseudomonadota</taxon>
        <taxon>Gammaproteobacteria</taxon>
        <taxon>Vibrionales</taxon>
        <taxon>Vibrionaceae</taxon>
        <taxon>Veronia</taxon>
    </lineage>
</organism>
<sequence length="411" mass="45348">MTEGLANIHGRANKRHTTLYKRWAEGGTGLLITGNAMVDHRFLERPGNVVLTAENGTEHLTDWAKAGQTNDTHIWTQISHPGRQCARIVSMTPQSPSEVKLDILNNFGKPKAMTEEDIQLAIQNYITAAKLSIESGFTGVQIHGAHGYLISQFLSPVTNKRDDQWGGSLENRARFLLEVVRGVREALGPKTPVAVKLNSADFQKGGFTLDESAKVAVWLADSGIDLLEISGGTYEHVSFVGGKGDDSTADAPQVEKRESTRKREAYFLEYAEVIQKALASCSLRVPLLVTGGFRSREMMEQAVAEMGIDMVGLARPLCIDPDFSNKLLSKDVDQLPDPVLTLGTGWFGPTSSSNSMRTLNSQAEVTWYYRQILRLSKGQMPKATVKASNALLTHFLREFNIGIRRRLFSKT</sequence>